<dbReference type="Proteomes" id="UP000765509">
    <property type="component" value="Unassembled WGS sequence"/>
</dbReference>
<dbReference type="EMBL" id="AVOT02007885">
    <property type="protein sequence ID" value="MBW0484868.1"/>
    <property type="molecule type" value="Genomic_DNA"/>
</dbReference>
<reference evidence="2" key="1">
    <citation type="submission" date="2021-03" db="EMBL/GenBank/DDBJ databases">
        <title>Draft genome sequence of rust myrtle Austropuccinia psidii MF-1, a brazilian biotype.</title>
        <authorList>
            <person name="Quecine M.C."/>
            <person name="Pachon D.M.R."/>
            <person name="Bonatelli M.L."/>
            <person name="Correr F.H."/>
            <person name="Franceschini L.M."/>
            <person name="Leite T.F."/>
            <person name="Margarido G.R.A."/>
            <person name="Almeida C.A."/>
            <person name="Ferrarezi J.A."/>
            <person name="Labate C.A."/>
        </authorList>
    </citation>
    <scope>NUCLEOTIDE SEQUENCE</scope>
    <source>
        <strain evidence="2">MF-1</strain>
    </source>
</reference>
<evidence type="ECO:0000313" key="2">
    <source>
        <dbReference type="EMBL" id="MBW0484868.1"/>
    </source>
</evidence>
<sequence>MEAENSLTTQPAQSLLVKLENFPIYCTSVDVEEFVDSISIETSTPSNPNEIEIEISLPKPKSIHHFRRCNDPDVSANVYAILVYDWPIDQSDHSASDEFFTKLLSSLHRLNISSLTASRQLPTYSKFPPLKPVKPKLICPTMIETELNGNPIIENQMTKTLSSFENKELPTLFESLLIKPYQSAGTRNNSGNASFKRKPSKKKNRKNSRQ</sequence>
<protein>
    <submittedName>
        <fullName evidence="2">Uncharacterized protein</fullName>
    </submittedName>
</protein>
<organism evidence="2 3">
    <name type="scientific">Austropuccinia psidii MF-1</name>
    <dbReference type="NCBI Taxonomy" id="1389203"/>
    <lineage>
        <taxon>Eukaryota</taxon>
        <taxon>Fungi</taxon>
        <taxon>Dikarya</taxon>
        <taxon>Basidiomycota</taxon>
        <taxon>Pucciniomycotina</taxon>
        <taxon>Pucciniomycetes</taxon>
        <taxon>Pucciniales</taxon>
        <taxon>Sphaerophragmiaceae</taxon>
        <taxon>Austropuccinia</taxon>
    </lineage>
</organism>
<evidence type="ECO:0000313" key="3">
    <source>
        <dbReference type="Proteomes" id="UP000765509"/>
    </source>
</evidence>
<evidence type="ECO:0000256" key="1">
    <source>
        <dbReference type="SAM" id="MobiDB-lite"/>
    </source>
</evidence>
<feature type="compositionally biased region" description="Basic residues" evidence="1">
    <location>
        <begin position="195"/>
        <end position="210"/>
    </location>
</feature>
<proteinExistence type="predicted"/>
<accession>A0A9Q3GYC3</accession>
<feature type="region of interest" description="Disordered" evidence="1">
    <location>
        <begin position="183"/>
        <end position="210"/>
    </location>
</feature>
<name>A0A9Q3GYC3_9BASI</name>
<gene>
    <name evidence="2" type="ORF">O181_024583</name>
</gene>
<dbReference type="AlphaFoldDB" id="A0A9Q3GYC3"/>
<keyword evidence="3" id="KW-1185">Reference proteome</keyword>
<comment type="caution">
    <text evidence="2">The sequence shown here is derived from an EMBL/GenBank/DDBJ whole genome shotgun (WGS) entry which is preliminary data.</text>
</comment>